<proteinExistence type="predicted"/>
<accession>A0A1X7SNQ1</accession>
<sequence length="41" mass="4635">MTSASTPLLLLLWWMIAYQTRPVVHVPPCSPLLPLSLFLEV</sequence>
<keyword evidence="1" id="KW-0732">Signal</keyword>
<reference evidence="2" key="1">
    <citation type="submission" date="2017-05" db="UniProtKB">
        <authorList>
            <consortium name="EnsemblMetazoa"/>
        </authorList>
    </citation>
    <scope>IDENTIFICATION</scope>
</reference>
<dbReference type="InParanoid" id="A0A1X7SNQ1"/>
<name>A0A1X7SNQ1_AMPQE</name>
<protein>
    <submittedName>
        <fullName evidence="2">Uncharacterized protein</fullName>
    </submittedName>
</protein>
<feature type="chain" id="PRO_5010856202" evidence="1">
    <location>
        <begin position="20"/>
        <end position="41"/>
    </location>
</feature>
<feature type="signal peptide" evidence="1">
    <location>
        <begin position="1"/>
        <end position="19"/>
    </location>
</feature>
<organism evidence="2">
    <name type="scientific">Amphimedon queenslandica</name>
    <name type="common">Sponge</name>
    <dbReference type="NCBI Taxonomy" id="400682"/>
    <lineage>
        <taxon>Eukaryota</taxon>
        <taxon>Metazoa</taxon>
        <taxon>Porifera</taxon>
        <taxon>Demospongiae</taxon>
        <taxon>Heteroscleromorpha</taxon>
        <taxon>Haplosclerida</taxon>
        <taxon>Niphatidae</taxon>
        <taxon>Amphimedon</taxon>
    </lineage>
</organism>
<evidence type="ECO:0000256" key="1">
    <source>
        <dbReference type="SAM" id="SignalP"/>
    </source>
</evidence>
<evidence type="ECO:0000313" key="2">
    <source>
        <dbReference type="EnsemblMetazoa" id="Aqu2.1.03698_001"/>
    </source>
</evidence>
<dbReference type="AlphaFoldDB" id="A0A1X7SNQ1"/>
<dbReference type="EnsemblMetazoa" id="Aqu2.1.03698_001">
    <property type="protein sequence ID" value="Aqu2.1.03698_001"/>
    <property type="gene ID" value="Aqu2.1.03698"/>
</dbReference>